<accession>A0A1F5YBS1</accession>
<evidence type="ECO:0000313" key="3">
    <source>
        <dbReference type="Proteomes" id="UP000179034"/>
    </source>
</evidence>
<dbReference type="EMBL" id="MFIW01000072">
    <property type="protein sequence ID" value="OGF97645.1"/>
    <property type="molecule type" value="Genomic_DNA"/>
</dbReference>
<sequence>MIEVSVSGLGIDGSSNSPVVILKEKEGKRVLPIWIGHSEASAIAMELAGVKFKRPLTHDLLKSFLVAFKANLIRVIIGDLRDNTYYASLFLKSGNETISIDARPSDSIALALRVKAPIFTNDSLLTDIPINVSKSEEYDPERLRERLKGMNPEDFGKFTL</sequence>
<dbReference type="PANTHER" id="PTHR15160">
    <property type="entry name" value="VON HIPPEL-LINDAU PROTEIN"/>
    <property type="match status" value="1"/>
</dbReference>
<comment type="caution">
    <text evidence="2">The sequence shown here is derived from an EMBL/GenBank/DDBJ whole genome shotgun (WGS) entry which is preliminary data.</text>
</comment>
<dbReference type="GO" id="GO:0004518">
    <property type="term" value="F:nuclease activity"/>
    <property type="evidence" value="ECO:0007669"/>
    <property type="project" value="InterPro"/>
</dbReference>
<evidence type="ECO:0000259" key="1">
    <source>
        <dbReference type="PROSITE" id="PS51658"/>
    </source>
</evidence>
<feature type="domain" description="BFN" evidence="1">
    <location>
        <begin position="1"/>
        <end position="132"/>
    </location>
</feature>
<protein>
    <recommendedName>
        <fullName evidence="1">BFN domain-containing protein</fullName>
    </recommendedName>
</protein>
<dbReference type="PROSITE" id="PS51658">
    <property type="entry name" value="BFN"/>
    <property type="match status" value="1"/>
</dbReference>
<dbReference type="InterPro" id="IPR003729">
    <property type="entry name" value="Bi_nuclease_dom"/>
</dbReference>
<dbReference type="Pfam" id="PF02577">
    <property type="entry name" value="BFN_dom"/>
    <property type="match status" value="1"/>
</dbReference>
<reference evidence="2 3" key="1">
    <citation type="journal article" date="2016" name="Nat. Commun.">
        <title>Thousands of microbial genomes shed light on interconnected biogeochemical processes in an aquifer system.</title>
        <authorList>
            <person name="Anantharaman K."/>
            <person name="Brown C.T."/>
            <person name="Hug L.A."/>
            <person name="Sharon I."/>
            <person name="Castelle C.J."/>
            <person name="Probst A.J."/>
            <person name="Thomas B.C."/>
            <person name="Singh A."/>
            <person name="Wilkins M.J."/>
            <person name="Karaoz U."/>
            <person name="Brodie E.L."/>
            <person name="Williams K.H."/>
            <person name="Hubbard S.S."/>
            <person name="Banfield J.F."/>
        </authorList>
    </citation>
    <scope>NUCLEOTIDE SEQUENCE [LARGE SCALE GENOMIC DNA]</scope>
</reference>
<proteinExistence type="predicted"/>
<dbReference type="PANTHER" id="PTHR15160:SF1">
    <property type="entry name" value="VON HIPPEL-LINDAU DISEASE TUMOR SUPPRESSOR"/>
    <property type="match status" value="1"/>
</dbReference>
<gene>
    <name evidence="2" type="ORF">A2Z06_01155</name>
</gene>
<dbReference type="Proteomes" id="UP000179034">
    <property type="component" value="Unassembled WGS sequence"/>
</dbReference>
<dbReference type="Gene3D" id="3.10.690.10">
    <property type="entry name" value="Bifunctional nuclease domain"/>
    <property type="match status" value="1"/>
</dbReference>
<name>A0A1F5YBS1_9BACT</name>
<evidence type="ECO:0000313" key="2">
    <source>
        <dbReference type="EMBL" id="OGF97645.1"/>
    </source>
</evidence>
<dbReference type="SUPFAM" id="SSF103256">
    <property type="entry name" value="Hypothetical protein TM0160"/>
    <property type="match status" value="1"/>
</dbReference>
<dbReference type="AlphaFoldDB" id="A0A1F5YBS1"/>
<organism evidence="2 3">
    <name type="scientific">Candidatus Glassbacteria bacterium RBG_16_58_8</name>
    <dbReference type="NCBI Taxonomy" id="1817866"/>
    <lineage>
        <taxon>Bacteria</taxon>
        <taxon>Candidatus Glassiibacteriota</taxon>
    </lineage>
</organism>
<dbReference type="InterPro" id="IPR036104">
    <property type="entry name" value="BFN_sf"/>
</dbReference>